<accession>A0A8D8F5V0</accession>
<reference evidence="1" key="1">
    <citation type="submission" date="2021-05" db="EMBL/GenBank/DDBJ databases">
        <authorList>
            <person name="Alioto T."/>
            <person name="Alioto T."/>
            <person name="Gomez Garrido J."/>
        </authorList>
    </citation>
    <scope>NUCLEOTIDE SEQUENCE</scope>
</reference>
<evidence type="ECO:0000313" key="1">
    <source>
        <dbReference type="EMBL" id="CAG6458775.1"/>
    </source>
</evidence>
<dbReference type="EMBL" id="HBUE01036038">
    <property type="protein sequence ID" value="CAG6458775.1"/>
    <property type="molecule type" value="Transcribed_RNA"/>
</dbReference>
<organism evidence="1">
    <name type="scientific">Culex pipiens</name>
    <name type="common">House mosquito</name>
    <dbReference type="NCBI Taxonomy" id="7175"/>
    <lineage>
        <taxon>Eukaryota</taxon>
        <taxon>Metazoa</taxon>
        <taxon>Ecdysozoa</taxon>
        <taxon>Arthropoda</taxon>
        <taxon>Hexapoda</taxon>
        <taxon>Insecta</taxon>
        <taxon>Pterygota</taxon>
        <taxon>Neoptera</taxon>
        <taxon>Endopterygota</taxon>
        <taxon>Diptera</taxon>
        <taxon>Nematocera</taxon>
        <taxon>Culicoidea</taxon>
        <taxon>Culicidae</taxon>
        <taxon>Culicinae</taxon>
        <taxon>Culicini</taxon>
        <taxon>Culex</taxon>
        <taxon>Culex</taxon>
    </lineage>
</organism>
<proteinExistence type="predicted"/>
<sequence length="145" mass="15887">MLQIFGVRVYCPDLDLWWRPAGDWSVPAMDSPAVLRPGEQPILGTLRTDYSARLGVPAALLSGVDLDEQEAPMLPGDVLRLPGGPDRGSISDQWMGRSREAPAHHSGRTGHRVQLPPVHLDGWGQHGQDAHLEPVAARLPMLRLQ</sequence>
<name>A0A8D8F5V0_CULPI</name>
<protein>
    <submittedName>
        <fullName evidence="1">(northern house mosquito) hypothetical protein</fullName>
    </submittedName>
</protein>
<dbReference type="AlphaFoldDB" id="A0A8D8F5V0"/>